<comment type="caution">
    <text evidence="2">The sequence shown here is derived from an EMBL/GenBank/DDBJ whole genome shotgun (WGS) entry which is preliminary data.</text>
</comment>
<dbReference type="AlphaFoldDB" id="A0AAD5PRQ1"/>
<accession>A0AAD5PRQ1</accession>
<sequence>MTSIVRIKRRLSQEPIEALLLASKRLRVEDPLSVKAHGIEENIFRFCGTTENEEENVENIAKLVQKGKLISHRQPVKAYRSCQPKKQMDPAIPSSEKKYKVLNKMRNLDTADSWKIYDLVLEEQQENEIATCNGVPLVVEKCEVPKDEGKCVFDVYYCEEGTFDDGYIDRLMSVQPYYYHPGEAEEESDNDDTDDSNDESNWRNDYPDTEEEDEGDEDIVGKMCGMYLERNDELSSDDEDFIYSKDDDSQHGDAYLEFKKRVMRDLLDNAGSDSEDDDYE</sequence>
<evidence type="ECO:0000256" key="1">
    <source>
        <dbReference type="SAM" id="MobiDB-lite"/>
    </source>
</evidence>
<protein>
    <recommendedName>
        <fullName evidence="4">RNA polymerase II nuclear localization protein SLC7A6OS</fullName>
    </recommendedName>
</protein>
<evidence type="ECO:0000313" key="2">
    <source>
        <dbReference type="EMBL" id="KAI9552750.1"/>
    </source>
</evidence>
<evidence type="ECO:0000313" key="3">
    <source>
        <dbReference type="Proteomes" id="UP000820818"/>
    </source>
</evidence>
<dbReference type="PANTHER" id="PTHR31196:SF2">
    <property type="entry name" value="RNA POLYMERASE II NUCLEAR LOCALIZATION PROTEIN SLC7A6OS-RELATED"/>
    <property type="match status" value="1"/>
</dbReference>
<dbReference type="PANTHER" id="PTHR31196">
    <property type="entry name" value="RNA POLYMERASE II NUCLEAR LOCALIZATION PROTEIN SLC7A6OS-RELATED"/>
    <property type="match status" value="1"/>
</dbReference>
<feature type="region of interest" description="Disordered" evidence="1">
    <location>
        <begin position="182"/>
        <end position="218"/>
    </location>
</feature>
<feature type="compositionally biased region" description="Acidic residues" evidence="1">
    <location>
        <begin position="207"/>
        <end position="218"/>
    </location>
</feature>
<keyword evidence="3" id="KW-1185">Reference proteome</keyword>
<gene>
    <name evidence="2" type="ORF">GHT06_020630</name>
</gene>
<dbReference type="EMBL" id="WJBH02000009">
    <property type="protein sequence ID" value="KAI9552750.1"/>
    <property type="molecule type" value="Genomic_DNA"/>
</dbReference>
<dbReference type="GO" id="GO:0032502">
    <property type="term" value="P:developmental process"/>
    <property type="evidence" value="ECO:0007669"/>
    <property type="project" value="TreeGrafter"/>
</dbReference>
<feature type="compositionally biased region" description="Acidic residues" evidence="1">
    <location>
        <begin position="184"/>
        <end position="198"/>
    </location>
</feature>
<name>A0AAD5PRQ1_9CRUS</name>
<evidence type="ECO:0008006" key="4">
    <source>
        <dbReference type="Google" id="ProtNLM"/>
    </source>
</evidence>
<organism evidence="2 3">
    <name type="scientific">Daphnia sinensis</name>
    <dbReference type="NCBI Taxonomy" id="1820382"/>
    <lineage>
        <taxon>Eukaryota</taxon>
        <taxon>Metazoa</taxon>
        <taxon>Ecdysozoa</taxon>
        <taxon>Arthropoda</taxon>
        <taxon>Crustacea</taxon>
        <taxon>Branchiopoda</taxon>
        <taxon>Diplostraca</taxon>
        <taxon>Cladocera</taxon>
        <taxon>Anomopoda</taxon>
        <taxon>Daphniidae</taxon>
        <taxon>Daphnia</taxon>
        <taxon>Daphnia similis group</taxon>
    </lineage>
</organism>
<proteinExistence type="predicted"/>
<dbReference type="InterPro" id="IPR040218">
    <property type="entry name" value="SLC7A6OS"/>
</dbReference>
<reference evidence="2 3" key="1">
    <citation type="submission" date="2022-05" db="EMBL/GenBank/DDBJ databases">
        <title>A multi-omics perspective on studying reproductive biology in Daphnia sinensis.</title>
        <authorList>
            <person name="Jia J."/>
        </authorList>
    </citation>
    <scope>NUCLEOTIDE SEQUENCE [LARGE SCALE GENOMIC DNA]</scope>
    <source>
        <strain evidence="2 3">WSL</strain>
    </source>
</reference>
<dbReference type="Proteomes" id="UP000820818">
    <property type="component" value="Linkage Group LG9"/>
</dbReference>